<organism evidence="11 12">
    <name type="scientific">Chara braunii</name>
    <name type="common">Braun's stonewort</name>
    <dbReference type="NCBI Taxonomy" id="69332"/>
    <lineage>
        <taxon>Eukaryota</taxon>
        <taxon>Viridiplantae</taxon>
        <taxon>Streptophyta</taxon>
        <taxon>Charophyceae</taxon>
        <taxon>Charales</taxon>
        <taxon>Characeae</taxon>
        <taxon>Chara</taxon>
    </lineage>
</organism>
<dbReference type="GO" id="GO:0006635">
    <property type="term" value="P:fatty acid beta-oxidation"/>
    <property type="evidence" value="ECO:0007669"/>
    <property type="project" value="InterPro"/>
</dbReference>
<dbReference type="InterPro" id="IPR002067">
    <property type="entry name" value="MCP"/>
</dbReference>
<dbReference type="GO" id="GO:0005778">
    <property type="term" value="C:peroxisomal membrane"/>
    <property type="evidence" value="ECO:0007669"/>
    <property type="project" value="UniProtKB-SubCell"/>
</dbReference>
<dbReference type="STRING" id="69332.A0A388KV78"/>
<gene>
    <name evidence="11" type="ORF">CBR_g17678</name>
</gene>
<dbReference type="OMA" id="PLEMINT"/>
<feature type="repeat" description="Solcar" evidence="9">
    <location>
        <begin position="202"/>
        <end position="300"/>
    </location>
</feature>
<dbReference type="OrthoDB" id="446044at2759"/>
<keyword evidence="3 10" id="KW-0813">Transport</keyword>
<dbReference type="GO" id="GO:0007031">
    <property type="term" value="P:peroxisome organization"/>
    <property type="evidence" value="ECO:0007669"/>
    <property type="project" value="TreeGrafter"/>
</dbReference>
<proteinExistence type="inferred from homology"/>
<evidence type="ECO:0000256" key="4">
    <source>
        <dbReference type="ARBA" id="ARBA00022692"/>
    </source>
</evidence>
<evidence type="ECO:0000256" key="7">
    <source>
        <dbReference type="ARBA" id="ARBA00023136"/>
    </source>
</evidence>
<evidence type="ECO:0000256" key="1">
    <source>
        <dbReference type="ARBA" id="ARBA00004585"/>
    </source>
</evidence>
<dbReference type="PRINTS" id="PR00926">
    <property type="entry name" value="MITOCARRIER"/>
</dbReference>
<comment type="subcellular location">
    <subcellularLocation>
        <location evidence="1">Peroxisome membrane</location>
        <topology evidence="1">Multi-pass membrane protein</topology>
    </subcellularLocation>
</comment>
<dbReference type="PANTHER" id="PTHR46650">
    <property type="entry name" value="PEROXISOMAL ADENINE NUCLEOTIDE TRANSPORTER 1"/>
    <property type="match status" value="1"/>
</dbReference>
<dbReference type="Proteomes" id="UP000265515">
    <property type="component" value="Unassembled WGS sequence"/>
</dbReference>
<accession>A0A388KV78</accession>
<evidence type="ECO:0000256" key="10">
    <source>
        <dbReference type="RuleBase" id="RU000488"/>
    </source>
</evidence>
<evidence type="ECO:0000256" key="9">
    <source>
        <dbReference type="PROSITE-ProRule" id="PRU00282"/>
    </source>
</evidence>
<dbReference type="GO" id="GO:0005347">
    <property type="term" value="F:ATP transmembrane transporter activity"/>
    <property type="evidence" value="ECO:0007669"/>
    <property type="project" value="InterPro"/>
</dbReference>
<dbReference type="EMBL" id="BFEA01000194">
    <property type="protein sequence ID" value="GBG73966.1"/>
    <property type="molecule type" value="Genomic_DNA"/>
</dbReference>
<reference evidence="11 12" key="1">
    <citation type="journal article" date="2018" name="Cell">
        <title>The Chara Genome: Secondary Complexity and Implications for Plant Terrestrialization.</title>
        <authorList>
            <person name="Nishiyama T."/>
            <person name="Sakayama H."/>
            <person name="Vries J.D."/>
            <person name="Buschmann H."/>
            <person name="Saint-Marcoux D."/>
            <person name="Ullrich K.K."/>
            <person name="Haas F.B."/>
            <person name="Vanderstraeten L."/>
            <person name="Becker D."/>
            <person name="Lang D."/>
            <person name="Vosolsobe S."/>
            <person name="Rombauts S."/>
            <person name="Wilhelmsson P.K.I."/>
            <person name="Janitza P."/>
            <person name="Kern R."/>
            <person name="Heyl A."/>
            <person name="Rumpler F."/>
            <person name="Villalobos L.I.A.C."/>
            <person name="Clay J.M."/>
            <person name="Skokan R."/>
            <person name="Toyoda A."/>
            <person name="Suzuki Y."/>
            <person name="Kagoshima H."/>
            <person name="Schijlen E."/>
            <person name="Tajeshwar N."/>
            <person name="Catarino B."/>
            <person name="Hetherington A.J."/>
            <person name="Saltykova A."/>
            <person name="Bonnot C."/>
            <person name="Breuninger H."/>
            <person name="Symeonidi A."/>
            <person name="Radhakrishnan G.V."/>
            <person name="Van Nieuwerburgh F."/>
            <person name="Deforce D."/>
            <person name="Chang C."/>
            <person name="Karol K.G."/>
            <person name="Hedrich R."/>
            <person name="Ulvskov P."/>
            <person name="Glockner G."/>
            <person name="Delwiche C.F."/>
            <person name="Petrasek J."/>
            <person name="Van de Peer Y."/>
            <person name="Friml J."/>
            <person name="Beilby M."/>
            <person name="Dolan L."/>
            <person name="Kohara Y."/>
            <person name="Sugano S."/>
            <person name="Fujiyama A."/>
            <person name="Delaux P.-M."/>
            <person name="Quint M."/>
            <person name="TheiBen G."/>
            <person name="Hagemann M."/>
            <person name="Harholt J."/>
            <person name="Dunand C."/>
            <person name="Zachgo S."/>
            <person name="Langdale J."/>
            <person name="Maumus F."/>
            <person name="Straeten D.V.D."/>
            <person name="Gould S.B."/>
            <person name="Rensing S.A."/>
        </authorList>
    </citation>
    <scope>NUCLEOTIDE SEQUENCE [LARGE SCALE GENOMIC DNA]</scope>
    <source>
        <strain evidence="11 12">S276</strain>
    </source>
</reference>
<dbReference type="PROSITE" id="PS50920">
    <property type="entry name" value="SOLCAR"/>
    <property type="match status" value="2"/>
</dbReference>
<dbReference type="Gramene" id="GBG73966">
    <property type="protein sequence ID" value="GBG73966"/>
    <property type="gene ID" value="CBR_g17678"/>
</dbReference>
<evidence type="ECO:0008006" key="13">
    <source>
        <dbReference type="Google" id="ProtNLM"/>
    </source>
</evidence>
<protein>
    <recommendedName>
        <fullName evidence="13">Peroxisomal adenine nucleotide carrier 1</fullName>
    </recommendedName>
</protein>
<sequence>MAVDLAALQEAVGGALGGLVSTTVLYPLDTCKTIFQAEAETGDRRKYKSTWDVFRQFLERRDLACFYRGLWTKNVQSVISQFLYFYSYNYFKRAYLRRNKEPTLGPGANLVVAAAAGVCTVIVTQPLDTAAARLQTSQSSRRTGIKAALWEQSWKEAYDGLTASLLLVSNPAVQRQKRWEDNLRRASSVAGNRQMKLPPVALSAFAAFLIGALSKTAATVVTYPMIRVKLVLQTHGKKDCDSEDRRERQAKNVKTLRDAFHLILDKEGVFGFFKGLQAQVLKTVLQAALMMMIKEKISQGTSVLLLLLQRSLRTGRRVNGNVAVPDLKKETVSSSAAFHQRVAVSVKMIPKGPKRITQGSVRSEEPQTIAIQ</sequence>
<name>A0A388KV78_CHABU</name>
<comment type="similarity">
    <text evidence="2 10">Belongs to the mitochondrial carrier (TC 2.A.29) family.</text>
</comment>
<evidence type="ECO:0000313" key="11">
    <source>
        <dbReference type="EMBL" id="GBG73966.1"/>
    </source>
</evidence>
<keyword evidence="5" id="KW-0677">Repeat</keyword>
<evidence type="ECO:0000256" key="3">
    <source>
        <dbReference type="ARBA" id="ARBA00022448"/>
    </source>
</evidence>
<evidence type="ECO:0000256" key="8">
    <source>
        <dbReference type="ARBA" id="ARBA00023140"/>
    </source>
</evidence>
<evidence type="ECO:0000256" key="2">
    <source>
        <dbReference type="ARBA" id="ARBA00006375"/>
    </source>
</evidence>
<evidence type="ECO:0000256" key="6">
    <source>
        <dbReference type="ARBA" id="ARBA00022989"/>
    </source>
</evidence>
<dbReference type="Gene3D" id="1.50.40.10">
    <property type="entry name" value="Mitochondrial carrier domain"/>
    <property type="match status" value="2"/>
</dbReference>
<keyword evidence="4 9" id="KW-0812">Transmembrane</keyword>
<keyword evidence="7 9" id="KW-0472">Membrane</keyword>
<keyword evidence="6" id="KW-1133">Transmembrane helix</keyword>
<dbReference type="Pfam" id="PF00153">
    <property type="entry name" value="Mito_carr"/>
    <property type="match status" value="3"/>
</dbReference>
<keyword evidence="12" id="KW-1185">Reference proteome</keyword>
<dbReference type="SUPFAM" id="SSF103506">
    <property type="entry name" value="Mitochondrial carrier"/>
    <property type="match status" value="1"/>
</dbReference>
<dbReference type="InterPro" id="IPR023395">
    <property type="entry name" value="MCP_dom_sf"/>
</dbReference>
<comment type="caution">
    <text evidence="11">The sequence shown here is derived from an EMBL/GenBank/DDBJ whole genome shotgun (WGS) entry which is preliminary data.</text>
</comment>
<evidence type="ECO:0000256" key="5">
    <source>
        <dbReference type="ARBA" id="ARBA00022737"/>
    </source>
</evidence>
<dbReference type="AlphaFoldDB" id="A0A388KV78"/>
<evidence type="ECO:0000313" key="12">
    <source>
        <dbReference type="Proteomes" id="UP000265515"/>
    </source>
</evidence>
<dbReference type="InterPro" id="IPR045900">
    <property type="entry name" value="Peroxisomal_Ade_carrier"/>
</dbReference>
<feature type="repeat" description="Solcar" evidence="9">
    <location>
        <begin position="5"/>
        <end position="94"/>
    </location>
</feature>
<dbReference type="GO" id="GO:0015217">
    <property type="term" value="F:ADP transmembrane transporter activity"/>
    <property type="evidence" value="ECO:0007669"/>
    <property type="project" value="InterPro"/>
</dbReference>
<keyword evidence="8" id="KW-0576">Peroxisome</keyword>
<dbReference type="InterPro" id="IPR018108">
    <property type="entry name" value="MCP_transmembrane"/>
</dbReference>
<dbReference type="PANTHER" id="PTHR46650:SF1">
    <property type="entry name" value="PEROXISOMAL ADENINE NUCLEOTIDE TRANSPORTER 1"/>
    <property type="match status" value="1"/>
</dbReference>